<dbReference type="KEGG" id="ffu:CLAFUR5_03065"/>
<dbReference type="GO" id="GO:0004601">
    <property type="term" value="F:peroxidase activity"/>
    <property type="evidence" value="ECO:0007669"/>
    <property type="project" value="InterPro"/>
</dbReference>
<gene>
    <name evidence="2" type="ORF">CLAFUR5_03065</name>
</gene>
<dbReference type="RefSeq" id="XP_047758311.1">
    <property type="nucleotide sequence ID" value="XM_047902213.1"/>
</dbReference>
<organism evidence="2 3">
    <name type="scientific">Passalora fulva</name>
    <name type="common">Tomato leaf mold</name>
    <name type="synonym">Cladosporium fulvum</name>
    <dbReference type="NCBI Taxonomy" id="5499"/>
    <lineage>
        <taxon>Eukaryota</taxon>
        <taxon>Fungi</taxon>
        <taxon>Dikarya</taxon>
        <taxon>Ascomycota</taxon>
        <taxon>Pezizomycotina</taxon>
        <taxon>Dothideomycetes</taxon>
        <taxon>Dothideomycetidae</taxon>
        <taxon>Mycosphaerellales</taxon>
        <taxon>Mycosphaerellaceae</taxon>
        <taxon>Fulvia</taxon>
    </lineage>
</organism>
<feature type="chain" id="PRO_5040213881" evidence="1">
    <location>
        <begin position="18"/>
        <end position="225"/>
    </location>
</feature>
<evidence type="ECO:0000313" key="2">
    <source>
        <dbReference type="EMBL" id="UJO13945.1"/>
    </source>
</evidence>
<evidence type="ECO:0000313" key="3">
    <source>
        <dbReference type="Proteomes" id="UP000756132"/>
    </source>
</evidence>
<dbReference type="AlphaFoldDB" id="A0A9Q8LAT3"/>
<evidence type="ECO:0000256" key="1">
    <source>
        <dbReference type="SAM" id="SignalP"/>
    </source>
</evidence>
<accession>A0A9Q8LAT3</accession>
<feature type="signal peptide" evidence="1">
    <location>
        <begin position="1"/>
        <end position="17"/>
    </location>
</feature>
<dbReference type="InterPro" id="IPR036851">
    <property type="entry name" value="Chloroperoxidase-like_sf"/>
</dbReference>
<name>A0A9Q8LAT3_PASFU</name>
<dbReference type="Proteomes" id="UP000756132">
    <property type="component" value="Chromosome 2"/>
</dbReference>
<dbReference type="EMBL" id="CP090164">
    <property type="protein sequence ID" value="UJO13945.1"/>
    <property type="molecule type" value="Genomic_DNA"/>
</dbReference>
<proteinExistence type="predicted"/>
<keyword evidence="1" id="KW-0732">Signal</keyword>
<keyword evidence="3" id="KW-1185">Reference proteome</keyword>
<dbReference type="GeneID" id="71982943"/>
<sequence>MKASILSLGLLAGTALAFPQDMDSMTEALRENALAQLAQKDQAAFTFIYRFMSNKSAEYPSGVLNRNVIKSFMSIRQGSDGSLTWVPGNERIPDDWYKRNPSDEYSVPYFESDILYFAQTVPEVLQLQQNQSRGITNGAYTTGQVASNPICFASEFTKASLPGITGLPLTNPLLSPLVNALNAVTGPLNCAAIGSVNQTAFAACPGFSLYGGTRGPVAPGAIQTP</sequence>
<dbReference type="OrthoDB" id="407298at2759"/>
<protein>
    <submittedName>
        <fullName evidence="2">Uncharacterized protein</fullName>
    </submittedName>
</protein>
<reference evidence="2" key="1">
    <citation type="submission" date="2021-12" db="EMBL/GenBank/DDBJ databases">
        <authorList>
            <person name="Zaccaron A."/>
            <person name="Stergiopoulos I."/>
        </authorList>
    </citation>
    <scope>NUCLEOTIDE SEQUENCE</scope>
    <source>
        <strain evidence="2">Race5_Kim</strain>
    </source>
</reference>
<dbReference type="Gene3D" id="1.10.489.10">
    <property type="entry name" value="Chloroperoxidase-like"/>
    <property type="match status" value="1"/>
</dbReference>
<reference evidence="2" key="2">
    <citation type="journal article" date="2022" name="Microb. Genom.">
        <title>A chromosome-scale genome assembly of the tomato pathogen Cladosporium fulvum reveals a compartmentalized genome architecture and the presence of a dispensable chromosome.</title>
        <authorList>
            <person name="Zaccaron A.Z."/>
            <person name="Chen L.H."/>
            <person name="Samaras A."/>
            <person name="Stergiopoulos I."/>
        </authorList>
    </citation>
    <scope>NUCLEOTIDE SEQUENCE</scope>
    <source>
        <strain evidence="2">Race5_Kim</strain>
    </source>
</reference>